<dbReference type="GO" id="GO:0005634">
    <property type="term" value="C:nucleus"/>
    <property type="evidence" value="ECO:0007669"/>
    <property type="project" value="TreeGrafter"/>
</dbReference>
<dbReference type="GO" id="GO:0000076">
    <property type="term" value="P:DNA replication checkpoint signaling"/>
    <property type="evidence" value="ECO:0007669"/>
    <property type="project" value="TreeGrafter"/>
</dbReference>
<dbReference type="GO" id="GO:0030174">
    <property type="term" value="P:regulation of DNA-templated DNA replication initiation"/>
    <property type="evidence" value="ECO:0007669"/>
    <property type="project" value="InterPro"/>
</dbReference>
<sequence length="163" mass="18600">MKYILPNGMEELVYEAGFEDHLGFQYLYSTRMLCFVISYGRYFSQKNAVNQTEQVQWFGCIGSDDNPLTSLVGLVNVIGSIFISVKRTPITKEELLQKIMMNCLDFVEISKAEEKIEILEKIVPDWLCKKLVSSVDTMHCVKNAVDLESIRSRLVSNVTKGDE</sequence>
<protein>
    <recommendedName>
        <fullName evidence="3">DNA replication factor Cdt1 C-terminal domain-containing protein</fullName>
    </recommendedName>
</protein>
<name>A0A2Z6N074_TRISU</name>
<evidence type="ECO:0000313" key="4">
    <source>
        <dbReference type="EMBL" id="GAU22537.1"/>
    </source>
</evidence>
<evidence type="ECO:0000313" key="5">
    <source>
        <dbReference type="Proteomes" id="UP000242715"/>
    </source>
</evidence>
<dbReference type="InterPro" id="IPR038090">
    <property type="entry name" value="Cdt1_C_WH_dom_sf"/>
</dbReference>
<dbReference type="Gene3D" id="1.10.10.1420">
    <property type="entry name" value="DNA replication factor Cdt1, C-terminal WH domain"/>
    <property type="match status" value="1"/>
</dbReference>
<organism evidence="4 5">
    <name type="scientific">Trifolium subterraneum</name>
    <name type="common">Subterranean clover</name>
    <dbReference type="NCBI Taxonomy" id="3900"/>
    <lineage>
        <taxon>Eukaryota</taxon>
        <taxon>Viridiplantae</taxon>
        <taxon>Streptophyta</taxon>
        <taxon>Embryophyta</taxon>
        <taxon>Tracheophyta</taxon>
        <taxon>Spermatophyta</taxon>
        <taxon>Magnoliopsida</taxon>
        <taxon>eudicotyledons</taxon>
        <taxon>Gunneridae</taxon>
        <taxon>Pentapetalae</taxon>
        <taxon>rosids</taxon>
        <taxon>fabids</taxon>
        <taxon>Fabales</taxon>
        <taxon>Fabaceae</taxon>
        <taxon>Papilionoideae</taxon>
        <taxon>50 kb inversion clade</taxon>
        <taxon>NPAAA clade</taxon>
        <taxon>Hologalegina</taxon>
        <taxon>IRL clade</taxon>
        <taxon>Trifolieae</taxon>
        <taxon>Trifolium</taxon>
    </lineage>
</organism>
<dbReference type="Proteomes" id="UP000242715">
    <property type="component" value="Unassembled WGS sequence"/>
</dbReference>
<evidence type="ECO:0000256" key="1">
    <source>
        <dbReference type="ARBA" id="ARBA00008356"/>
    </source>
</evidence>
<dbReference type="InterPro" id="IPR045173">
    <property type="entry name" value="Cdt1"/>
</dbReference>
<keyword evidence="2" id="KW-0131">Cell cycle</keyword>
<evidence type="ECO:0000259" key="3">
    <source>
        <dbReference type="Pfam" id="PF16679"/>
    </source>
</evidence>
<dbReference type="AlphaFoldDB" id="A0A2Z6N074"/>
<comment type="similarity">
    <text evidence="1">Belongs to the Cdt1 family.</text>
</comment>
<gene>
    <name evidence="4" type="ORF">TSUD_296570</name>
</gene>
<evidence type="ECO:0000256" key="2">
    <source>
        <dbReference type="ARBA" id="ARBA00023306"/>
    </source>
</evidence>
<keyword evidence="5" id="KW-1185">Reference proteome</keyword>
<proteinExistence type="inferred from homology"/>
<dbReference type="InterPro" id="IPR032054">
    <property type="entry name" value="Cdt1_C"/>
</dbReference>
<dbReference type="OrthoDB" id="341730at2759"/>
<accession>A0A2Z6N074</accession>
<dbReference type="GO" id="GO:0070182">
    <property type="term" value="F:DNA polymerase binding"/>
    <property type="evidence" value="ECO:0007669"/>
    <property type="project" value="TreeGrafter"/>
</dbReference>
<dbReference type="GO" id="GO:0071163">
    <property type="term" value="P:DNA replication preinitiation complex assembly"/>
    <property type="evidence" value="ECO:0007669"/>
    <property type="project" value="InterPro"/>
</dbReference>
<dbReference type="EMBL" id="DF973248">
    <property type="protein sequence ID" value="GAU22537.1"/>
    <property type="molecule type" value="Genomic_DNA"/>
</dbReference>
<dbReference type="GO" id="GO:0000278">
    <property type="term" value="P:mitotic cell cycle"/>
    <property type="evidence" value="ECO:0007669"/>
    <property type="project" value="TreeGrafter"/>
</dbReference>
<dbReference type="Pfam" id="PF16679">
    <property type="entry name" value="CDT1_C"/>
    <property type="match status" value="1"/>
</dbReference>
<dbReference type="GO" id="GO:0003677">
    <property type="term" value="F:DNA binding"/>
    <property type="evidence" value="ECO:0007669"/>
    <property type="project" value="InterPro"/>
</dbReference>
<feature type="domain" description="DNA replication factor Cdt1 C-terminal" evidence="3">
    <location>
        <begin position="69"/>
        <end position="127"/>
    </location>
</feature>
<dbReference type="PANTHER" id="PTHR28637">
    <property type="entry name" value="DNA REPLICATION FACTOR CDT1"/>
    <property type="match status" value="1"/>
</dbReference>
<reference evidence="5" key="1">
    <citation type="journal article" date="2017" name="Front. Plant Sci.">
        <title>Climate Clever Clovers: New Paradigm to Reduce the Environmental Footprint of Ruminants by Breeding Low Methanogenic Forages Utilizing Haplotype Variation.</title>
        <authorList>
            <person name="Kaur P."/>
            <person name="Appels R."/>
            <person name="Bayer P.E."/>
            <person name="Keeble-Gagnere G."/>
            <person name="Wang J."/>
            <person name="Hirakawa H."/>
            <person name="Shirasawa K."/>
            <person name="Vercoe P."/>
            <person name="Stefanova K."/>
            <person name="Durmic Z."/>
            <person name="Nichols P."/>
            <person name="Revell C."/>
            <person name="Isobe S.N."/>
            <person name="Edwards D."/>
            <person name="Erskine W."/>
        </authorList>
    </citation>
    <scope>NUCLEOTIDE SEQUENCE [LARGE SCALE GENOMIC DNA]</scope>
    <source>
        <strain evidence="5">cv. Daliak</strain>
    </source>
</reference>
<dbReference type="PANTHER" id="PTHR28637:SF13">
    <property type="entry name" value="EXPRESSED PROTEIN"/>
    <property type="match status" value="1"/>
</dbReference>